<organism evidence="2">
    <name type="scientific">marine sediment metagenome</name>
    <dbReference type="NCBI Taxonomy" id="412755"/>
    <lineage>
        <taxon>unclassified sequences</taxon>
        <taxon>metagenomes</taxon>
        <taxon>ecological metagenomes</taxon>
    </lineage>
</organism>
<comment type="caution">
    <text evidence="2">The sequence shown here is derived from an EMBL/GenBank/DDBJ whole genome shotgun (WGS) entry which is preliminary data.</text>
</comment>
<reference evidence="2" key="1">
    <citation type="journal article" date="2015" name="Nature">
        <title>Complex archaea that bridge the gap between prokaryotes and eukaryotes.</title>
        <authorList>
            <person name="Spang A."/>
            <person name="Saw J.H."/>
            <person name="Jorgensen S.L."/>
            <person name="Zaremba-Niedzwiedzka K."/>
            <person name="Martijn J."/>
            <person name="Lind A.E."/>
            <person name="van Eijk R."/>
            <person name="Schleper C."/>
            <person name="Guy L."/>
            <person name="Ettema T.J."/>
        </authorList>
    </citation>
    <scope>NUCLEOTIDE SEQUENCE</scope>
</reference>
<protein>
    <submittedName>
        <fullName evidence="2">Uncharacterized protein</fullName>
    </submittedName>
</protein>
<proteinExistence type="predicted"/>
<dbReference type="AlphaFoldDB" id="A0A0F9LV66"/>
<feature type="transmembrane region" description="Helical" evidence="1">
    <location>
        <begin position="29"/>
        <end position="47"/>
    </location>
</feature>
<keyword evidence="1" id="KW-0812">Transmembrane</keyword>
<sequence length="48" mass="5463">MWLLIKLAIWLVASTAIILLLFFTPMNVLGAIIGLFPSYLIFSTLFFE</sequence>
<evidence type="ECO:0000256" key="1">
    <source>
        <dbReference type="SAM" id="Phobius"/>
    </source>
</evidence>
<keyword evidence="1" id="KW-0472">Membrane</keyword>
<gene>
    <name evidence="2" type="ORF">LCGC14_1233230</name>
</gene>
<evidence type="ECO:0000313" key="2">
    <source>
        <dbReference type="EMBL" id="KKM90971.1"/>
    </source>
</evidence>
<name>A0A0F9LV66_9ZZZZ</name>
<accession>A0A0F9LV66</accession>
<feature type="transmembrane region" description="Helical" evidence="1">
    <location>
        <begin position="7"/>
        <end position="23"/>
    </location>
</feature>
<dbReference type="EMBL" id="LAZR01006600">
    <property type="protein sequence ID" value="KKM90971.1"/>
    <property type="molecule type" value="Genomic_DNA"/>
</dbReference>
<keyword evidence="1" id="KW-1133">Transmembrane helix</keyword>